<organism evidence="2 3">
    <name type="scientific">Carya illinoinensis</name>
    <name type="common">Pecan</name>
    <dbReference type="NCBI Taxonomy" id="32201"/>
    <lineage>
        <taxon>Eukaryota</taxon>
        <taxon>Viridiplantae</taxon>
        <taxon>Streptophyta</taxon>
        <taxon>Embryophyta</taxon>
        <taxon>Tracheophyta</taxon>
        <taxon>Spermatophyta</taxon>
        <taxon>Magnoliopsida</taxon>
        <taxon>eudicotyledons</taxon>
        <taxon>Gunneridae</taxon>
        <taxon>Pentapetalae</taxon>
        <taxon>rosids</taxon>
        <taxon>fabids</taxon>
        <taxon>Fagales</taxon>
        <taxon>Juglandaceae</taxon>
        <taxon>Carya</taxon>
    </lineage>
</organism>
<comment type="caution">
    <text evidence="2">The sequence shown here is derived from an EMBL/GenBank/DDBJ whole genome shotgun (WGS) entry which is preliminary data.</text>
</comment>
<proteinExistence type="predicted"/>
<keyword evidence="1" id="KW-1133">Transmembrane helix</keyword>
<protein>
    <submittedName>
        <fullName evidence="2">Uncharacterized protein</fullName>
    </submittedName>
</protein>
<dbReference type="PANTHER" id="PTHR33333:SF44">
    <property type="entry name" value="SECRETED PROTEIN"/>
    <property type="match status" value="1"/>
</dbReference>
<gene>
    <name evidence="2" type="ORF">I3842_05G055100</name>
</gene>
<dbReference type="OrthoDB" id="1748310at2759"/>
<reference evidence="2" key="1">
    <citation type="submission" date="2021-01" db="EMBL/GenBank/DDBJ databases">
        <authorList>
            <person name="Lovell J.T."/>
            <person name="Bentley N."/>
            <person name="Bhattarai G."/>
            <person name="Jenkins J.W."/>
            <person name="Sreedasyam A."/>
            <person name="Alarcon Y."/>
            <person name="Bock C."/>
            <person name="Boston L."/>
            <person name="Carlson J."/>
            <person name="Cervantes K."/>
            <person name="Clermont K."/>
            <person name="Krom N."/>
            <person name="Kubenka K."/>
            <person name="Mamidi S."/>
            <person name="Mattison C."/>
            <person name="Monteros M."/>
            <person name="Pisani C."/>
            <person name="Plott C."/>
            <person name="Rajasekar S."/>
            <person name="Rhein H.S."/>
            <person name="Rohla C."/>
            <person name="Song M."/>
            <person name="Hilaire R.S."/>
            <person name="Shu S."/>
            <person name="Wells L."/>
            <person name="Wang X."/>
            <person name="Webber J."/>
            <person name="Heerema R.J."/>
            <person name="Klein P."/>
            <person name="Conner P."/>
            <person name="Grauke L."/>
            <person name="Grimwood J."/>
            <person name="Schmutz J."/>
            <person name="Randall J.J."/>
        </authorList>
    </citation>
    <scope>NUCLEOTIDE SEQUENCE</scope>
    <source>
        <tissue evidence="2">Leaf</tissue>
    </source>
</reference>
<evidence type="ECO:0000313" key="3">
    <source>
        <dbReference type="Proteomes" id="UP000811246"/>
    </source>
</evidence>
<feature type="transmembrane region" description="Helical" evidence="1">
    <location>
        <begin position="29"/>
        <end position="51"/>
    </location>
</feature>
<keyword evidence="1" id="KW-0472">Membrane</keyword>
<evidence type="ECO:0000256" key="1">
    <source>
        <dbReference type="SAM" id="Phobius"/>
    </source>
</evidence>
<dbReference type="AlphaFoldDB" id="A0A922JKS7"/>
<dbReference type="Proteomes" id="UP000811246">
    <property type="component" value="Chromosome 5"/>
</dbReference>
<dbReference type="EMBL" id="CM031829">
    <property type="protein sequence ID" value="KAG6711470.1"/>
    <property type="molecule type" value="Genomic_DNA"/>
</dbReference>
<sequence length="86" mass="9438">MGSSESTLMNDLYKDDSAAAEDDDASAEIIGAVLVLAFVFLLAYVAVTLCFGSSKKTMKAPGKDTRIPRGKFEQNPKQYFLNLRKK</sequence>
<evidence type="ECO:0000313" key="2">
    <source>
        <dbReference type="EMBL" id="KAG6711470.1"/>
    </source>
</evidence>
<dbReference type="InterPro" id="IPR039926">
    <property type="entry name" value="Egg_app_1"/>
</dbReference>
<dbReference type="PANTHER" id="PTHR33333">
    <property type="entry name" value="ERYTHROCYTE MEMBRANE PROTEIN 1-LIKE"/>
    <property type="match status" value="1"/>
</dbReference>
<name>A0A922JKS7_CARIL</name>
<accession>A0A922JKS7</accession>
<keyword evidence="1" id="KW-0812">Transmembrane</keyword>